<dbReference type="Proteomes" id="UP000324194">
    <property type="component" value="Chromosome 1"/>
</dbReference>
<feature type="compositionally biased region" description="Low complexity" evidence="1">
    <location>
        <begin position="207"/>
        <end position="219"/>
    </location>
</feature>
<evidence type="ECO:0000313" key="3">
    <source>
        <dbReference type="Proteomes" id="UP000324194"/>
    </source>
</evidence>
<reference evidence="2 3" key="1">
    <citation type="submission" date="2019-08" db="EMBL/GenBank/DDBJ databases">
        <authorList>
            <person name="Guy L."/>
        </authorList>
    </citation>
    <scope>NUCLEOTIDE SEQUENCE [LARGE SCALE GENOMIC DNA]</scope>
    <source>
        <strain evidence="2 3">SGT-108</strain>
    </source>
</reference>
<feature type="compositionally biased region" description="Basic and acidic residues" evidence="1">
    <location>
        <begin position="222"/>
        <end position="234"/>
    </location>
</feature>
<dbReference type="RefSeq" id="WP_148338338.1">
    <property type="nucleotide sequence ID" value="NZ_LR699119.1"/>
</dbReference>
<evidence type="ECO:0000256" key="1">
    <source>
        <dbReference type="SAM" id="MobiDB-lite"/>
    </source>
</evidence>
<name>A0A5E4PEH7_9COXI</name>
<feature type="region of interest" description="Disordered" evidence="1">
    <location>
        <begin position="22"/>
        <end position="41"/>
    </location>
</feature>
<feature type="region of interest" description="Disordered" evidence="1">
    <location>
        <begin position="188"/>
        <end position="248"/>
    </location>
</feature>
<accession>A0A5E4PEH7</accession>
<dbReference type="EMBL" id="LR699119">
    <property type="protein sequence ID" value="VVC75234.1"/>
    <property type="molecule type" value="Genomic_DNA"/>
</dbReference>
<dbReference type="KEGG" id="asip:AQUSIP_05220"/>
<protein>
    <submittedName>
        <fullName evidence="2">Uncharacterized protein</fullName>
    </submittedName>
</protein>
<gene>
    <name evidence="2" type="ORF">AQUSIP_05220</name>
</gene>
<organism evidence="2 3">
    <name type="scientific">Aquicella siphonis</name>
    <dbReference type="NCBI Taxonomy" id="254247"/>
    <lineage>
        <taxon>Bacteria</taxon>
        <taxon>Pseudomonadati</taxon>
        <taxon>Pseudomonadota</taxon>
        <taxon>Gammaproteobacteria</taxon>
        <taxon>Legionellales</taxon>
        <taxon>Coxiellaceae</taxon>
        <taxon>Aquicella</taxon>
    </lineage>
</organism>
<feature type="compositionally biased region" description="Basic and acidic residues" evidence="1">
    <location>
        <begin position="192"/>
        <end position="204"/>
    </location>
</feature>
<feature type="compositionally biased region" description="Acidic residues" evidence="1">
    <location>
        <begin position="24"/>
        <end position="41"/>
    </location>
</feature>
<sequence>MRNRKKSRKILKNPFRKEKKMGLEIDESDFSDEESESEVEDLDFDTDMMPDLSHLSERQQKQFLDGLDMLELHEWRKSATTHQNMELVSQIDQAATAKSAAEIRPWLEKMMNKSKNLDIEDLYLLHKMAEGKKGKQFAAARNRVENEINNLDVPGLGKLKNHAEKVGDAAFAAAVSRLAEKKMYVTEQAAPVDKRSDKGKERSDAVSTQGFFSSQGQSQPSRVKDRIRQFEDLAQKNAPQETQKIHRK</sequence>
<evidence type="ECO:0000313" key="2">
    <source>
        <dbReference type="EMBL" id="VVC75234.1"/>
    </source>
</evidence>
<dbReference type="AlphaFoldDB" id="A0A5E4PEH7"/>
<proteinExistence type="predicted"/>
<keyword evidence="3" id="KW-1185">Reference proteome</keyword>